<feature type="modified residue" description="4-aspartylphosphate" evidence="2">
    <location>
        <position position="59"/>
    </location>
</feature>
<keyword evidence="1 2" id="KW-0597">Phosphoprotein</keyword>
<organism evidence="4 5">
    <name type="scientific">Massilia soli</name>
    <dbReference type="NCBI Taxonomy" id="2792854"/>
    <lineage>
        <taxon>Bacteria</taxon>
        <taxon>Pseudomonadati</taxon>
        <taxon>Pseudomonadota</taxon>
        <taxon>Betaproteobacteria</taxon>
        <taxon>Burkholderiales</taxon>
        <taxon>Oxalobacteraceae</taxon>
        <taxon>Telluria group</taxon>
        <taxon>Massilia</taxon>
    </lineage>
</organism>
<dbReference type="EMBL" id="JAFBIL020000008">
    <property type="protein sequence ID" value="MBZ2209581.1"/>
    <property type="molecule type" value="Genomic_DNA"/>
</dbReference>
<dbReference type="InterPro" id="IPR050595">
    <property type="entry name" value="Bact_response_regulator"/>
</dbReference>
<evidence type="ECO:0000259" key="3">
    <source>
        <dbReference type="PROSITE" id="PS50110"/>
    </source>
</evidence>
<name>A0ABS7SUF0_9BURK</name>
<feature type="domain" description="Response regulatory" evidence="3">
    <location>
        <begin position="10"/>
        <end position="126"/>
    </location>
</feature>
<dbReference type="Proteomes" id="UP000809349">
    <property type="component" value="Unassembled WGS sequence"/>
</dbReference>
<dbReference type="SUPFAM" id="SSF52172">
    <property type="entry name" value="CheY-like"/>
    <property type="match status" value="1"/>
</dbReference>
<accession>A0ABS7SUF0</accession>
<evidence type="ECO:0000256" key="1">
    <source>
        <dbReference type="ARBA" id="ARBA00022553"/>
    </source>
</evidence>
<dbReference type="InterPro" id="IPR001789">
    <property type="entry name" value="Sig_transdc_resp-reg_receiver"/>
</dbReference>
<gene>
    <name evidence="4" type="ORF">I4X03_020125</name>
</gene>
<dbReference type="Gene3D" id="3.40.50.2300">
    <property type="match status" value="1"/>
</dbReference>
<reference evidence="4 5" key="1">
    <citation type="submission" date="2021-08" db="EMBL/GenBank/DDBJ databases">
        <title>Massilia sp. R798.</title>
        <authorList>
            <person name="Baek J.H."/>
            <person name="Jung H.S."/>
            <person name="Kim K.R."/>
            <person name="Jeon C.O."/>
        </authorList>
    </citation>
    <scope>NUCLEOTIDE SEQUENCE [LARGE SCALE GENOMIC DNA]</scope>
    <source>
        <strain evidence="4 5">R798</strain>
    </source>
</reference>
<evidence type="ECO:0000256" key="2">
    <source>
        <dbReference type="PROSITE-ProRule" id="PRU00169"/>
    </source>
</evidence>
<proteinExistence type="predicted"/>
<dbReference type="RefSeq" id="WP_223470031.1">
    <property type="nucleotide sequence ID" value="NZ_JAFBIL020000008.1"/>
</dbReference>
<comment type="caution">
    <text evidence="4">The sequence shown here is derived from an EMBL/GenBank/DDBJ whole genome shotgun (WGS) entry which is preliminary data.</text>
</comment>
<evidence type="ECO:0000313" key="5">
    <source>
        <dbReference type="Proteomes" id="UP000809349"/>
    </source>
</evidence>
<protein>
    <submittedName>
        <fullName evidence="4">Response regulator</fullName>
    </submittedName>
</protein>
<sequence length="132" mass="14159">MSISTPTPQRVLVIDDNSDAAHMLCDLVAILGHDTRYALDGPAGIAQAEAFKPDVIFLDIGMPGMNGFEVCIALRALAVLERTCIVALTAWTDAATRLKCQQCGFHFHLAKPASIDLIESIVVQAAAARRLN</sequence>
<dbReference type="InterPro" id="IPR011006">
    <property type="entry name" value="CheY-like_superfamily"/>
</dbReference>
<evidence type="ECO:0000313" key="4">
    <source>
        <dbReference type="EMBL" id="MBZ2209581.1"/>
    </source>
</evidence>
<keyword evidence="5" id="KW-1185">Reference proteome</keyword>
<dbReference type="PANTHER" id="PTHR44591">
    <property type="entry name" value="STRESS RESPONSE REGULATOR PROTEIN 1"/>
    <property type="match status" value="1"/>
</dbReference>
<dbReference type="Pfam" id="PF00072">
    <property type="entry name" value="Response_reg"/>
    <property type="match status" value="1"/>
</dbReference>
<dbReference type="PROSITE" id="PS50110">
    <property type="entry name" value="RESPONSE_REGULATORY"/>
    <property type="match status" value="1"/>
</dbReference>
<dbReference type="PANTHER" id="PTHR44591:SF3">
    <property type="entry name" value="RESPONSE REGULATORY DOMAIN-CONTAINING PROTEIN"/>
    <property type="match status" value="1"/>
</dbReference>
<dbReference type="SMART" id="SM00448">
    <property type="entry name" value="REC"/>
    <property type="match status" value="1"/>
</dbReference>